<keyword evidence="1" id="KW-0472">Membrane</keyword>
<evidence type="ECO:0000313" key="2">
    <source>
        <dbReference type="EMBL" id="TVT43615.1"/>
    </source>
</evidence>
<comment type="caution">
    <text evidence="2">The sequence shown here is derived from an EMBL/GenBank/DDBJ whole genome shotgun (WGS) entry which is preliminary data.</text>
</comment>
<keyword evidence="3" id="KW-1185">Reference proteome</keyword>
<feature type="transmembrane region" description="Helical" evidence="1">
    <location>
        <begin position="12"/>
        <end position="33"/>
    </location>
</feature>
<organism evidence="2 3">
    <name type="scientific">Hymenobacter setariae</name>
    <dbReference type="NCBI Taxonomy" id="2594794"/>
    <lineage>
        <taxon>Bacteria</taxon>
        <taxon>Pseudomonadati</taxon>
        <taxon>Bacteroidota</taxon>
        <taxon>Cytophagia</taxon>
        <taxon>Cytophagales</taxon>
        <taxon>Hymenobacteraceae</taxon>
        <taxon>Hymenobacter</taxon>
    </lineage>
</organism>
<evidence type="ECO:0000313" key="3">
    <source>
        <dbReference type="Proteomes" id="UP000317624"/>
    </source>
</evidence>
<evidence type="ECO:0000256" key="1">
    <source>
        <dbReference type="SAM" id="Phobius"/>
    </source>
</evidence>
<dbReference type="RefSeq" id="WP_144845285.1">
    <property type="nucleotide sequence ID" value="NZ_VMRJ01000001.1"/>
</dbReference>
<dbReference type="OrthoDB" id="886788at2"/>
<feature type="transmembrane region" description="Helical" evidence="1">
    <location>
        <begin position="54"/>
        <end position="71"/>
    </location>
</feature>
<keyword evidence="1" id="KW-0812">Transmembrane</keyword>
<accession>A0A558C498</accession>
<dbReference type="EMBL" id="VMRJ01000001">
    <property type="protein sequence ID" value="TVT43615.1"/>
    <property type="molecule type" value="Genomic_DNA"/>
</dbReference>
<keyword evidence="1" id="KW-1133">Transmembrane helix</keyword>
<name>A0A558C498_9BACT</name>
<sequence>MAVWVTRFRGIWLFYREVAPVLLFISAALLLVMQLPAMMQVPGLHEEKASGMSAGLLLAKLLSGLAVWYLVNELRPQRYWFYYNLGLSRAWLWGGVAALDGSLFIVAAQIIARLWA</sequence>
<proteinExistence type="predicted"/>
<feature type="transmembrane region" description="Helical" evidence="1">
    <location>
        <begin position="91"/>
        <end position="112"/>
    </location>
</feature>
<gene>
    <name evidence="2" type="ORF">FNT36_05890</name>
</gene>
<dbReference type="AlphaFoldDB" id="A0A558C498"/>
<protein>
    <submittedName>
        <fullName evidence="2">Uncharacterized protein</fullName>
    </submittedName>
</protein>
<reference evidence="2 3" key="1">
    <citation type="submission" date="2019-07" db="EMBL/GenBank/DDBJ databases">
        <title>Hymenobacter sp. straun FUR1 Genome sequencing and assembly.</title>
        <authorList>
            <person name="Chhetri G."/>
        </authorList>
    </citation>
    <scope>NUCLEOTIDE SEQUENCE [LARGE SCALE GENOMIC DNA]</scope>
    <source>
        <strain evidence="2 3">Fur1</strain>
    </source>
</reference>
<dbReference type="Proteomes" id="UP000317624">
    <property type="component" value="Unassembled WGS sequence"/>
</dbReference>